<dbReference type="InterPro" id="IPR024775">
    <property type="entry name" value="DinB-like"/>
</dbReference>
<dbReference type="AlphaFoldDB" id="A0A9X7Z7V4"/>
<dbReference type="EMBL" id="CP071182">
    <property type="protein sequence ID" value="QSO47686.1"/>
    <property type="molecule type" value="Genomic_DNA"/>
</dbReference>
<dbReference type="Gene3D" id="1.20.120.450">
    <property type="entry name" value="dinb family like domain"/>
    <property type="match status" value="1"/>
</dbReference>
<proteinExistence type="predicted"/>
<protein>
    <submittedName>
        <fullName evidence="2">DinB family protein</fullName>
    </submittedName>
</protein>
<organism evidence="2 3">
    <name type="scientific">Alicyclobacillus mengziensis</name>
    <dbReference type="NCBI Taxonomy" id="2931921"/>
    <lineage>
        <taxon>Bacteria</taxon>
        <taxon>Bacillati</taxon>
        <taxon>Bacillota</taxon>
        <taxon>Bacilli</taxon>
        <taxon>Bacillales</taxon>
        <taxon>Alicyclobacillaceae</taxon>
        <taxon>Alicyclobacillus</taxon>
    </lineage>
</organism>
<name>A0A9X7Z7V4_9BACL</name>
<evidence type="ECO:0000313" key="3">
    <source>
        <dbReference type="Proteomes" id="UP000663505"/>
    </source>
</evidence>
<sequence>MVKEVADEFALLKMIHKTIDQMVEGLSDEDWTKKSGAEYNSVAAVIDHVLLVEGKFLSGLAGTPNDTNTQTPFKEAPDELSNIRRRWEASLGEAEAVLQGLTAADLDSRGLKLGVGELNKRQLLSYMIAHTAHHRGQIPIIKKLNQGVK</sequence>
<dbReference type="RefSeq" id="WP_206657030.1">
    <property type="nucleotide sequence ID" value="NZ_CP071182.1"/>
</dbReference>
<reference evidence="2 3" key="1">
    <citation type="submission" date="2021-02" db="EMBL/GenBank/DDBJ databases">
        <title>Alicyclobacillus curvatus sp. nov. and Alicyclobacillus mengziensis sp. nov., two acidophilic bacteria isolated from acid mine drainage.</title>
        <authorList>
            <person name="Huang Y."/>
        </authorList>
    </citation>
    <scope>NUCLEOTIDE SEQUENCE [LARGE SCALE GENOMIC DNA]</scope>
    <source>
        <strain evidence="2 3">S30H14</strain>
    </source>
</reference>
<dbReference type="Proteomes" id="UP000663505">
    <property type="component" value="Chromosome"/>
</dbReference>
<evidence type="ECO:0000313" key="2">
    <source>
        <dbReference type="EMBL" id="QSO47686.1"/>
    </source>
</evidence>
<dbReference type="KEGG" id="afx:JZ786_01095"/>
<dbReference type="InterPro" id="IPR034660">
    <property type="entry name" value="DinB/YfiT-like"/>
</dbReference>
<dbReference type="SUPFAM" id="SSF109854">
    <property type="entry name" value="DinB/YfiT-like putative metalloenzymes"/>
    <property type="match status" value="1"/>
</dbReference>
<accession>A0A9X7Z7V4</accession>
<keyword evidence="3" id="KW-1185">Reference proteome</keyword>
<dbReference type="Pfam" id="PF12867">
    <property type="entry name" value="DinB_2"/>
    <property type="match status" value="1"/>
</dbReference>
<feature type="domain" description="DinB-like" evidence="1">
    <location>
        <begin position="18"/>
        <end position="138"/>
    </location>
</feature>
<evidence type="ECO:0000259" key="1">
    <source>
        <dbReference type="Pfam" id="PF12867"/>
    </source>
</evidence>
<gene>
    <name evidence="2" type="ORF">JZ786_01095</name>
</gene>